<dbReference type="PANTHER" id="PTHR46791:SF5">
    <property type="entry name" value="CLR5 DOMAIN-CONTAINING PROTEIN-RELATED"/>
    <property type="match status" value="1"/>
</dbReference>
<evidence type="ECO:0000259" key="1">
    <source>
        <dbReference type="Pfam" id="PF24764"/>
    </source>
</evidence>
<dbReference type="OrthoDB" id="5952813at2759"/>
<reference evidence="2" key="1">
    <citation type="submission" date="2023-01" db="EMBL/GenBank/DDBJ databases">
        <title>Genome assembly of the deep-sea coral Lophelia pertusa.</title>
        <authorList>
            <person name="Herrera S."/>
            <person name="Cordes E."/>
        </authorList>
    </citation>
    <scope>NUCLEOTIDE SEQUENCE</scope>
    <source>
        <strain evidence="2">USNM1676648</strain>
        <tissue evidence="2">Polyp</tissue>
    </source>
</reference>
<dbReference type="EMBL" id="MU825428">
    <property type="protein sequence ID" value="KAJ7389594.1"/>
    <property type="molecule type" value="Genomic_DNA"/>
</dbReference>
<gene>
    <name evidence="2" type="ORF">OS493_030280</name>
</gene>
<evidence type="ECO:0000313" key="3">
    <source>
        <dbReference type="Proteomes" id="UP001163046"/>
    </source>
</evidence>
<dbReference type="Pfam" id="PF24764">
    <property type="entry name" value="rva_4"/>
    <property type="match status" value="1"/>
</dbReference>
<dbReference type="PANTHER" id="PTHR46791">
    <property type="entry name" value="EXPRESSED PROTEIN"/>
    <property type="match status" value="1"/>
</dbReference>
<dbReference type="InterPro" id="IPR058913">
    <property type="entry name" value="Integrase_dom_put"/>
</dbReference>
<protein>
    <recommendedName>
        <fullName evidence="1">Integrase core domain-containing protein</fullName>
    </recommendedName>
</protein>
<dbReference type="Proteomes" id="UP001163046">
    <property type="component" value="Unassembled WGS sequence"/>
</dbReference>
<sequence>MMTGYVRSKGLTLSGRQVSKSLQRVNPVNHARRREDTVRRRNPVPYYASYHGNKLHCDQNEKLGMYGCTFYALSDGCSSRIVKLFSMPKKNAVIIYAHFREILLHEGIWDMVRVDHGTEACLMLFVQNLLRNERGNLGCEPYVQTQSRQNLPAERKWPEVNQRIIYPIKDVLVRMENGLLINLYDPVVQFCVSFITMNVAEVGLQRVVASWNSHSIEGKSDRIPDVVAQRTSRVHPVNSAMVPSVEDAIQMYTDAGGTITRDSSFGDDPLANSGVLNNQRETEFIRDNPLSKKFTAM</sequence>
<evidence type="ECO:0000313" key="2">
    <source>
        <dbReference type="EMBL" id="KAJ7389594.1"/>
    </source>
</evidence>
<feature type="domain" description="Integrase core" evidence="1">
    <location>
        <begin position="53"/>
        <end position="226"/>
    </location>
</feature>
<name>A0A9X0D984_9CNID</name>
<accession>A0A9X0D984</accession>
<organism evidence="2 3">
    <name type="scientific">Desmophyllum pertusum</name>
    <dbReference type="NCBI Taxonomy" id="174260"/>
    <lineage>
        <taxon>Eukaryota</taxon>
        <taxon>Metazoa</taxon>
        <taxon>Cnidaria</taxon>
        <taxon>Anthozoa</taxon>
        <taxon>Hexacorallia</taxon>
        <taxon>Scleractinia</taxon>
        <taxon>Caryophylliina</taxon>
        <taxon>Caryophylliidae</taxon>
        <taxon>Desmophyllum</taxon>
    </lineage>
</organism>
<proteinExistence type="predicted"/>
<comment type="caution">
    <text evidence="2">The sequence shown here is derived from an EMBL/GenBank/DDBJ whole genome shotgun (WGS) entry which is preliminary data.</text>
</comment>
<dbReference type="AlphaFoldDB" id="A0A9X0D984"/>
<keyword evidence="3" id="KW-1185">Reference proteome</keyword>